<feature type="transmembrane region" description="Helical" evidence="2">
    <location>
        <begin position="137"/>
        <end position="157"/>
    </location>
</feature>
<protein>
    <submittedName>
        <fullName evidence="3">Uncharacterized protein</fullName>
    </submittedName>
</protein>
<reference evidence="3 4" key="1">
    <citation type="submission" date="2021-06" db="EMBL/GenBank/DDBJ databases">
        <title>Actinomycetes sequencing.</title>
        <authorList>
            <person name="Shan Q."/>
        </authorList>
    </citation>
    <scope>NUCLEOTIDE SEQUENCE [LARGE SCALE GENOMIC DNA]</scope>
    <source>
        <strain evidence="3 4">NEAU-G5</strain>
    </source>
</reference>
<organism evidence="3 4">
    <name type="scientific">Nocardia albiluteola</name>
    <dbReference type="NCBI Taxonomy" id="2842303"/>
    <lineage>
        <taxon>Bacteria</taxon>
        <taxon>Bacillati</taxon>
        <taxon>Actinomycetota</taxon>
        <taxon>Actinomycetes</taxon>
        <taxon>Mycobacteriales</taxon>
        <taxon>Nocardiaceae</taxon>
        <taxon>Nocardia</taxon>
    </lineage>
</organism>
<gene>
    <name evidence="3" type="ORF">KO481_03945</name>
</gene>
<evidence type="ECO:0000256" key="1">
    <source>
        <dbReference type="SAM" id="MobiDB-lite"/>
    </source>
</evidence>
<keyword evidence="4" id="KW-1185">Reference proteome</keyword>
<feature type="region of interest" description="Disordered" evidence="1">
    <location>
        <begin position="1"/>
        <end position="115"/>
    </location>
</feature>
<accession>A0ABS6AUF0</accession>
<evidence type="ECO:0000313" key="4">
    <source>
        <dbReference type="Proteomes" id="UP000733379"/>
    </source>
</evidence>
<dbReference type="RefSeq" id="WP_215915495.1">
    <property type="nucleotide sequence ID" value="NZ_JAHKNI010000001.1"/>
</dbReference>
<keyword evidence="2" id="KW-1133">Transmembrane helix</keyword>
<feature type="compositionally biased region" description="Low complexity" evidence="1">
    <location>
        <begin position="1"/>
        <end position="97"/>
    </location>
</feature>
<keyword evidence="2" id="KW-0812">Transmembrane</keyword>
<name>A0ABS6AUF0_9NOCA</name>
<evidence type="ECO:0000256" key="2">
    <source>
        <dbReference type="SAM" id="Phobius"/>
    </source>
</evidence>
<proteinExistence type="predicted"/>
<evidence type="ECO:0000313" key="3">
    <source>
        <dbReference type="EMBL" id="MBU3060673.1"/>
    </source>
</evidence>
<dbReference type="EMBL" id="JAHKNI010000001">
    <property type="protein sequence ID" value="MBU3060673.1"/>
    <property type="molecule type" value="Genomic_DNA"/>
</dbReference>
<keyword evidence="2" id="KW-0472">Membrane</keyword>
<sequence>MQPQFPQGQPNNPQGQPGYPQQGQPGYPQSPEYPQGQPGYAAANQPAPGQAGYPPQGQQPGYPPQGQQPGYPAQGQGQAGYPPQQPGYPQGPQANPGVAPNAWPNAPIGGQMIGSSGPGPGLGSIGGRVARGAGFGMMRLIISLIVLVVLAVGGWGFHQLTKSDAEKVQVGQCVNLSGTSTDPKFKITSCDGMEANYKVVDNQNGSTCADEADASAWQTGKYSYHLCLQLNAKQGDCIHNGPDYHTKVDCSSSDADTKIAQVLNSTDENGCPDSATKYLKYTKPAAIVYCLGPTH</sequence>
<comment type="caution">
    <text evidence="3">The sequence shown here is derived from an EMBL/GenBank/DDBJ whole genome shotgun (WGS) entry which is preliminary data.</text>
</comment>
<dbReference type="Proteomes" id="UP000733379">
    <property type="component" value="Unassembled WGS sequence"/>
</dbReference>